<feature type="domain" description="M23ase beta-sheet core" evidence="2">
    <location>
        <begin position="49"/>
        <end position="117"/>
    </location>
</feature>
<evidence type="ECO:0000259" key="2">
    <source>
        <dbReference type="Pfam" id="PF01551"/>
    </source>
</evidence>
<organism evidence="3 4">
    <name type="scientific">Parabacteroides chartae</name>
    <dbReference type="NCBI Taxonomy" id="1037355"/>
    <lineage>
        <taxon>Bacteria</taxon>
        <taxon>Pseudomonadati</taxon>
        <taxon>Bacteroidota</taxon>
        <taxon>Bacteroidia</taxon>
        <taxon>Bacteroidales</taxon>
        <taxon>Tannerellaceae</taxon>
        <taxon>Parabacteroides</taxon>
    </lineage>
</organism>
<dbReference type="InterPro" id="IPR016047">
    <property type="entry name" value="M23ase_b-sheet_dom"/>
</dbReference>
<evidence type="ECO:0000256" key="1">
    <source>
        <dbReference type="SAM" id="SignalP"/>
    </source>
</evidence>
<dbReference type="Gene3D" id="2.70.70.10">
    <property type="entry name" value="Glucose Permease (Domain IIA)"/>
    <property type="match status" value="1"/>
</dbReference>
<dbReference type="InterPro" id="IPR050570">
    <property type="entry name" value="Cell_wall_metabolism_enzyme"/>
</dbReference>
<keyword evidence="4" id="KW-1185">Reference proteome</keyword>
<proteinExistence type="predicted"/>
<dbReference type="EMBL" id="FUYQ01000013">
    <property type="protein sequence ID" value="SKB60822.1"/>
    <property type="molecule type" value="Genomic_DNA"/>
</dbReference>
<dbReference type="SUPFAM" id="SSF51261">
    <property type="entry name" value="Duplicated hybrid motif"/>
    <property type="match status" value="1"/>
</dbReference>
<dbReference type="Proteomes" id="UP000190852">
    <property type="component" value="Unassembled WGS sequence"/>
</dbReference>
<reference evidence="4" key="1">
    <citation type="submission" date="2017-02" db="EMBL/GenBank/DDBJ databases">
        <authorList>
            <person name="Varghese N."/>
            <person name="Submissions S."/>
        </authorList>
    </citation>
    <scope>NUCLEOTIDE SEQUENCE [LARGE SCALE GENOMIC DNA]</scope>
    <source>
        <strain evidence="4">DSM 24967</strain>
    </source>
</reference>
<dbReference type="RefSeq" id="WP_079683496.1">
    <property type="nucleotide sequence ID" value="NZ_FUYQ01000013.1"/>
</dbReference>
<protein>
    <submittedName>
        <fullName evidence="3">Peptidase family M23</fullName>
    </submittedName>
</protein>
<feature type="signal peptide" evidence="1">
    <location>
        <begin position="1"/>
        <end position="22"/>
    </location>
</feature>
<dbReference type="GO" id="GO:0004222">
    <property type="term" value="F:metalloendopeptidase activity"/>
    <property type="evidence" value="ECO:0007669"/>
    <property type="project" value="TreeGrafter"/>
</dbReference>
<evidence type="ECO:0000313" key="4">
    <source>
        <dbReference type="Proteomes" id="UP000190852"/>
    </source>
</evidence>
<dbReference type="InterPro" id="IPR011055">
    <property type="entry name" value="Dup_hybrid_motif"/>
</dbReference>
<dbReference type="AlphaFoldDB" id="A0A1T5CMX3"/>
<keyword evidence="1" id="KW-0732">Signal</keyword>
<feature type="chain" id="PRO_5012029815" evidence="1">
    <location>
        <begin position="23"/>
        <end position="564"/>
    </location>
</feature>
<sequence>MLRYIPLCFCLLTGAAGVHVNAQDTPLRAPMDIPLYLSGNFGEFRSNHFHSGIDFKTQGVVGKPVYAVYDGYISRVLVSPWGFGKALYMTHPNGMTTVYGHIKGFTKEVEDYIRKQQYKRESFSVDLQLPEDLFPVKKGDLIAYSGNEGTSAGPHLHFEIRDTETEETMDPIPFYKSRLKDNRPPRLQGLMVYPVAQKGSINGKVEKHAVRLATDKSGKQRIVGKIEAWGEVGFAIKAYDYMNETGNIYGIKEVILTVDDQEVFRSNLDRYAFPETRYINSLIDYEEWKQHRAFFSKSFVEPGNKLRFIESKNRGVLTIKEERTYMISYLLKDAYGNSTHFSFEVNGKKQDIPKVKKPEGTEHFSWSGDNRFGAKGVRLHIPKGNLYTDFFFEYSVKEDENALSATHTLHNPLVPLHKEAELSIKIQKDSLENKNQYGMVYLNKGHRTWKGGTYRNGWIDTKIRDLGTYTVMQDTVPPKIIPVAPAQWVSKRAIAFRVSDNLSGMEIYRGEIDGEFALFEYDGSKGLITYKFDPSRLSRGKHSLTFVVTDACGNTSKYSTSFTW</sequence>
<dbReference type="Pfam" id="PF01551">
    <property type="entry name" value="Peptidase_M23"/>
    <property type="match status" value="2"/>
</dbReference>
<dbReference type="PANTHER" id="PTHR21666:SF285">
    <property type="entry name" value="M23 FAMILY METALLOPEPTIDASE"/>
    <property type="match status" value="1"/>
</dbReference>
<evidence type="ECO:0000313" key="3">
    <source>
        <dbReference type="EMBL" id="SKB60822.1"/>
    </source>
</evidence>
<name>A0A1T5CMX3_9BACT</name>
<gene>
    <name evidence="3" type="ORF">SAMN05660349_01989</name>
</gene>
<accession>A0A1T5CMX3</accession>
<dbReference type="PANTHER" id="PTHR21666">
    <property type="entry name" value="PEPTIDASE-RELATED"/>
    <property type="match status" value="1"/>
</dbReference>
<feature type="domain" description="M23ase beta-sheet core" evidence="2">
    <location>
        <begin position="136"/>
        <end position="164"/>
    </location>
</feature>
<dbReference type="CDD" id="cd12797">
    <property type="entry name" value="M23_peptidase"/>
    <property type="match status" value="1"/>
</dbReference>